<dbReference type="PROSITE" id="PS00950">
    <property type="entry name" value="BACTERIAL_OPSIN_1"/>
    <property type="match status" value="1"/>
</dbReference>
<evidence type="ECO:0000256" key="2">
    <source>
        <dbReference type="ARBA" id="ARBA00008130"/>
    </source>
</evidence>
<keyword evidence="3" id="KW-0600">Photoreceptor protein</keyword>
<dbReference type="Gene3D" id="1.20.1070.10">
    <property type="entry name" value="Rhodopsin 7-helix transmembrane proteins"/>
    <property type="match status" value="1"/>
</dbReference>
<evidence type="ECO:0000256" key="5">
    <source>
        <dbReference type="ARBA" id="ARBA00022692"/>
    </source>
</evidence>
<evidence type="ECO:0000256" key="7">
    <source>
        <dbReference type="ARBA" id="ARBA00022989"/>
    </source>
</evidence>
<evidence type="ECO:0000256" key="8">
    <source>
        <dbReference type="ARBA" id="ARBA00022991"/>
    </source>
</evidence>
<evidence type="ECO:0000256" key="11">
    <source>
        <dbReference type="SAM" id="Phobius"/>
    </source>
</evidence>
<evidence type="ECO:0000256" key="10">
    <source>
        <dbReference type="ARBA" id="ARBA00023170"/>
    </source>
</evidence>
<feature type="transmembrane region" description="Helical" evidence="11">
    <location>
        <begin position="73"/>
        <end position="92"/>
    </location>
</feature>
<gene>
    <name evidence="12" type="ORF">MMYC01_205090</name>
</gene>
<sequence length="303" mass="33275">MIHPDQVAEMLYSKATATATASPTPIPTVIPTPTHYQIAAETGHRTLWVGFAIMVVSSAIFALLSWRVPVSRRVYHVTSTLIPIVSALAYFAMASGQASAFNCESVRDSHEHVPDTFHDVCRQVYWARYVDWALTTPLLVLNLCLLAGVDGAHTLMAMVADVIMVLSGLFASFGAERTAQKWGWFAISCVSYVFVIWHVGLHGSRMVKAKGTRASRLFASLAGSALILWTIYPIVWGIATLARRTTVDTEIVIYTVLDVLVKPILGLWLLMGHRSIAETNIDLAGYWSQGLASEGRIRIGDEE</sequence>
<keyword evidence="6" id="KW-0681">Retinal protein</keyword>
<evidence type="ECO:0000256" key="6">
    <source>
        <dbReference type="ARBA" id="ARBA00022925"/>
    </source>
</evidence>
<evidence type="ECO:0000313" key="13">
    <source>
        <dbReference type="Proteomes" id="UP000078237"/>
    </source>
</evidence>
<keyword evidence="13" id="KW-1185">Reference proteome</keyword>
<keyword evidence="10" id="KW-0675">Receptor</keyword>
<dbReference type="InterPro" id="IPR001425">
    <property type="entry name" value="Arc/bac/fun_rhodopsins"/>
</dbReference>
<dbReference type="VEuPathDB" id="FungiDB:MMYC01_205090"/>
<feature type="transmembrane region" description="Helical" evidence="11">
    <location>
        <begin position="181"/>
        <end position="201"/>
    </location>
</feature>
<comment type="similarity">
    <text evidence="2">Belongs to the archaeal/bacterial/fungal opsin family.</text>
</comment>
<feature type="transmembrane region" description="Helical" evidence="11">
    <location>
        <begin position="251"/>
        <end position="271"/>
    </location>
</feature>
<dbReference type="GO" id="GO:0005216">
    <property type="term" value="F:monoatomic ion channel activity"/>
    <property type="evidence" value="ECO:0007669"/>
    <property type="project" value="InterPro"/>
</dbReference>
<reference evidence="12 13" key="1">
    <citation type="journal article" date="2016" name="Genome Announc.">
        <title>Genome Sequence of Madurella mycetomatis mm55, Isolated from a Human Mycetoma Case in Sudan.</title>
        <authorList>
            <person name="Smit S."/>
            <person name="Derks M.F."/>
            <person name="Bervoets S."/>
            <person name="Fahal A."/>
            <person name="van Leeuwen W."/>
            <person name="van Belkum A."/>
            <person name="van de Sande W.W."/>
        </authorList>
    </citation>
    <scope>NUCLEOTIDE SEQUENCE [LARGE SCALE GENOMIC DNA]</scope>
    <source>
        <strain evidence="13">mm55</strain>
    </source>
</reference>
<dbReference type="PANTHER" id="PTHR28286:SF2">
    <property type="entry name" value="BACTERIORHODOPSIN _OPSIN, NOPA (EUROFUNG)"/>
    <property type="match status" value="1"/>
</dbReference>
<dbReference type="GO" id="GO:0005783">
    <property type="term" value="C:endoplasmic reticulum"/>
    <property type="evidence" value="ECO:0007669"/>
    <property type="project" value="TreeGrafter"/>
</dbReference>
<dbReference type="OrthoDB" id="10261467at2759"/>
<evidence type="ECO:0000256" key="9">
    <source>
        <dbReference type="ARBA" id="ARBA00023136"/>
    </source>
</evidence>
<dbReference type="PANTHER" id="PTHR28286">
    <property type="match status" value="1"/>
</dbReference>
<feature type="transmembrane region" description="Helical" evidence="11">
    <location>
        <begin position="217"/>
        <end position="239"/>
    </location>
</feature>
<keyword evidence="4" id="KW-0716">Sensory transduction</keyword>
<dbReference type="GO" id="GO:0005886">
    <property type="term" value="C:plasma membrane"/>
    <property type="evidence" value="ECO:0007669"/>
    <property type="project" value="TreeGrafter"/>
</dbReference>
<dbReference type="FunFam" id="1.20.1070.10:FF:000160">
    <property type="entry name" value="Related to Opsin-1"/>
    <property type="match status" value="1"/>
</dbReference>
<comment type="subcellular location">
    <subcellularLocation>
        <location evidence="1">Membrane</location>
        <topology evidence="1">Multi-pass membrane protein</topology>
    </subcellularLocation>
</comment>
<dbReference type="SMART" id="SM01021">
    <property type="entry name" value="Bac_rhodopsin"/>
    <property type="match status" value="1"/>
</dbReference>
<dbReference type="AlphaFoldDB" id="A0A175W381"/>
<evidence type="ECO:0000313" key="12">
    <source>
        <dbReference type="EMBL" id="KXX78136.1"/>
    </source>
</evidence>
<protein>
    <submittedName>
        <fullName evidence="12">Opsin-1</fullName>
    </submittedName>
</protein>
<keyword evidence="7 11" id="KW-1133">Transmembrane helix</keyword>
<comment type="caution">
    <text evidence="12">The sequence shown here is derived from an EMBL/GenBank/DDBJ whole genome shotgun (WGS) entry which is preliminary data.</text>
</comment>
<dbReference type="GO" id="GO:0007602">
    <property type="term" value="P:phototransduction"/>
    <property type="evidence" value="ECO:0007669"/>
    <property type="project" value="UniProtKB-KW"/>
</dbReference>
<name>A0A175W381_9PEZI</name>
<feature type="transmembrane region" description="Helical" evidence="11">
    <location>
        <begin position="47"/>
        <end position="66"/>
    </location>
</feature>
<keyword evidence="5 11" id="KW-0812">Transmembrane</keyword>
<evidence type="ECO:0000256" key="4">
    <source>
        <dbReference type="ARBA" id="ARBA00022606"/>
    </source>
</evidence>
<dbReference type="Pfam" id="PF01036">
    <property type="entry name" value="Bac_rhodopsin"/>
    <property type="match status" value="1"/>
</dbReference>
<dbReference type="InterPro" id="IPR018229">
    <property type="entry name" value="Rhodopsin_retinal_BS"/>
</dbReference>
<feature type="transmembrane region" description="Helical" evidence="11">
    <location>
        <begin position="155"/>
        <end position="175"/>
    </location>
</feature>
<dbReference type="PRINTS" id="PR00251">
    <property type="entry name" value="BACTRLOPSIN"/>
</dbReference>
<accession>A0A175W381</accession>
<organism evidence="12 13">
    <name type="scientific">Madurella mycetomatis</name>
    <dbReference type="NCBI Taxonomy" id="100816"/>
    <lineage>
        <taxon>Eukaryota</taxon>
        <taxon>Fungi</taxon>
        <taxon>Dikarya</taxon>
        <taxon>Ascomycota</taxon>
        <taxon>Pezizomycotina</taxon>
        <taxon>Sordariomycetes</taxon>
        <taxon>Sordariomycetidae</taxon>
        <taxon>Sordariales</taxon>
        <taxon>Sordariales incertae sedis</taxon>
        <taxon>Madurella</taxon>
    </lineage>
</organism>
<dbReference type="GO" id="GO:0009881">
    <property type="term" value="F:photoreceptor activity"/>
    <property type="evidence" value="ECO:0007669"/>
    <property type="project" value="UniProtKB-KW"/>
</dbReference>
<dbReference type="CDD" id="cd15028">
    <property type="entry name" value="7tm_Opsin-1_euk"/>
    <property type="match status" value="1"/>
</dbReference>
<keyword evidence="8" id="KW-0157">Chromophore</keyword>
<dbReference type="EMBL" id="LCTW02000132">
    <property type="protein sequence ID" value="KXX78136.1"/>
    <property type="molecule type" value="Genomic_DNA"/>
</dbReference>
<evidence type="ECO:0000256" key="1">
    <source>
        <dbReference type="ARBA" id="ARBA00004141"/>
    </source>
</evidence>
<dbReference type="SUPFAM" id="SSF81321">
    <property type="entry name" value="Family A G protein-coupled receptor-like"/>
    <property type="match status" value="1"/>
</dbReference>
<keyword evidence="9 11" id="KW-0472">Membrane</keyword>
<dbReference type="Proteomes" id="UP000078237">
    <property type="component" value="Unassembled WGS sequence"/>
</dbReference>
<evidence type="ECO:0000256" key="3">
    <source>
        <dbReference type="ARBA" id="ARBA00022543"/>
    </source>
</evidence>
<proteinExistence type="inferred from homology"/>